<dbReference type="Pfam" id="PF00583">
    <property type="entry name" value="Acetyltransf_1"/>
    <property type="match status" value="1"/>
</dbReference>
<gene>
    <name evidence="4" type="ORF">WJX68_10095</name>
</gene>
<keyword evidence="1" id="KW-0808">Transferase</keyword>
<evidence type="ECO:0000259" key="3">
    <source>
        <dbReference type="PROSITE" id="PS51186"/>
    </source>
</evidence>
<feature type="domain" description="N-acetyltransferase" evidence="3">
    <location>
        <begin position="17"/>
        <end position="174"/>
    </location>
</feature>
<dbReference type="Proteomes" id="UP001364211">
    <property type="component" value="Unassembled WGS sequence"/>
</dbReference>
<dbReference type="InterPro" id="IPR016181">
    <property type="entry name" value="Acyl_CoA_acyltransferase"/>
</dbReference>
<dbReference type="InterPro" id="IPR000182">
    <property type="entry name" value="GNAT_dom"/>
</dbReference>
<dbReference type="PROSITE" id="PS51186">
    <property type="entry name" value="GNAT"/>
    <property type="match status" value="1"/>
</dbReference>
<accession>A0ABU8T5Q5</accession>
<evidence type="ECO:0000256" key="1">
    <source>
        <dbReference type="ARBA" id="ARBA00022679"/>
    </source>
</evidence>
<keyword evidence="5" id="KW-1185">Reference proteome</keyword>
<proteinExistence type="predicted"/>
<evidence type="ECO:0000313" key="5">
    <source>
        <dbReference type="Proteomes" id="UP001364211"/>
    </source>
</evidence>
<evidence type="ECO:0000256" key="2">
    <source>
        <dbReference type="ARBA" id="ARBA00023315"/>
    </source>
</evidence>
<sequence length="182" mass="19089">MGIRRAVVGDAVAIAGVHVRSWQVGYRGRLPDAVLDSLAPDQRARRWRDTLRAADRPGLGTLVATGSDGHHVVGFAHLTPSRDADPDPSDVGEIASFYVDPQCWRLGVGRELVSANLVALTGAGCTTGTLRVLATNARAIGFHHATGWSPDGGTKPGTMAGAPVEEVRYTRPLHPADGSASP</sequence>
<dbReference type="SUPFAM" id="SSF55729">
    <property type="entry name" value="Acyl-CoA N-acyltransferases (Nat)"/>
    <property type="match status" value="1"/>
</dbReference>
<organism evidence="4 5">
    <name type="scientific">Pseudonocardia spirodelae</name>
    <dbReference type="NCBI Taxonomy" id="3133431"/>
    <lineage>
        <taxon>Bacteria</taxon>
        <taxon>Bacillati</taxon>
        <taxon>Actinomycetota</taxon>
        <taxon>Actinomycetes</taxon>
        <taxon>Pseudonocardiales</taxon>
        <taxon>Pseudonocardiaceae</taxon>
        <taxon>Pseudonocardia</taxon>
    </lineage>
</organism>
<comment type="caution">
    <text evidence="4">The sequence shown here is derived from an EMBL/GenBank/DDBJ whole genome shotgun (WGS) entry which is preliminary data.</text>
</comment>
<reference evidence="4 5" key="1">
    <citation type="submission" date="2024-03" db="EMBL/GenBank/DDBJ databases">
        <title>Draft genome sequence of Pseudonocardia sp. DW16-2.</title>
        <authorList>
            <person name="Duangmal K."/>
        </authorList>
    </citation>
    <scope>NUCLEOTIDE SEQUENCE [LARGE SCALE GENOMIC DNA]</scope>
    <source>
        <strain evidence="4 5">DW16-2</strain>
    </source>
</reference>
<protein>
    <submittedName>
        <fullName evidence="4">GNAT family N-acetyltransferase</fullName>
    </submittedName>
</protein>
<dbReference type="InterPro" id="IPR050832">
    <property type="entry name" value="Bact_Acetyltransf"/>
</dbReference>
<dbReference type="Gene3D" id="3.40.630.30">
    <property type="match status" value="1"/>
</dbReference>
<dbReference type="CDD" id="cd04301">
    <property type="entry name" value="NAT_SF"/>
    <property type="match status" value="1"/>
</dbReference>
<dbReference type="EMBL" id="JBBJUP010000007">
    <property type="protein sequence ID" value="MEJ8279281.1"/>
    <property type="molecule type" value="Genomic_DNA"/>
</dbReference>
<evidence type="ECO:0000313" key="4">
    <source>
        <dbReference type="EMBL" id="MEJ8279281.1"/>
    </source>
</evidence>
<name>A0ABU8T5Q5_9PSEU</name>
<keyword evidence="2" id="KW-0012">Acyltransferase</keyword>
<dbReference type="PANTHER" id="PTHR43877">
    <property type="entry name" value="AMINOALKYLPHOSPHONATE N-ACETYLTRANSFERASE-RELATED-RELATED"/>
    <property type="match status" value="1"/>
</dbReference>
<dbReference type="PANTHER" id="PTHR43877:SF1">
    <property type="entry name" value="ACETYLTRANSFERASE"/>
    <property type="match status" value="1"/>
</dbReference>
<dbReference type="RefSeq" id="WP_340288620.1">
    <property type="nucleotide sequence ID" value="NZ_JBBJUP010000007.1"/>
</dbReference>